<evidence type="ECO:0000313" key="1">
    <source>
        <dbReference type="EMBL" id="EMZ22801.1"/>
    </source>
</evidence>
<organism evidence="1 2">
    <name type="scientific">Eubacterium plexicaudatum ASF492</name>
    <dbReference type="NCBI Taxonomy" id="1235802"/>
    <lineage>
        <taxon>Bacteria</taxon>
        <taxon>Bacillati</taxon>
        <taxon>Bacillota</taxon>
        <taxon>Clostridia</taxon>
        <taxon>Eubacteriales</taxon>
        <taxon>Eubacteriaceae</taxon>
        <taxon>Eubacterium</taxon>
    </lineage>
</organism>
<sequence length="64" mass="7347">MDSSTAEWIRCPVCGGKTRDKMRKDTILQNFPLFCPKCKHENLINVRDLQIVIITEPAAKTQSR</sequence>
<dbReference type="OrthoDB" id="9804828at2"/>
<dbReference type="AlphaFoldDB" id="N2A3L1"/>
<proteinExistence type="predicted"/>
<name>N2A3L1_9FIRM</name>
<dbReference type="Proteomes" id="UP000012589">
    <property type="component" value="Unassembled WGS sequence"/>
</dbReference>
<accession>N2A3L1</accession>
<dbReference type="STRING" id="1235802.C823_03846"/>
<gene>
    <name evidence="1" type="ORF">C823_03846</name>
</gene>
<dbReference type="InterPro" id="IPR025957">
    <property type="entry name" value="Cys_rich_KTR"/>
</dbReference>
<reference evidence="1 2" key="1">
    <citation type="journal article" date="2014" name="Genome Announc.">
        <title>Draft genome sequences of the altered schaedler flora, a defined bacterial community from gnotobiotic mice.</title>
        <authorList>
            <person name="Wannemuehler M.J."/>
            <person name="Overstreet A.M."/>
            <person name="Ward D.V."/>
            <person name="Phillips G.J."/>
        </authorList>
    </citation>
    <scope>NUCLEOTIDE SEQUENCE [LARGE SCALE GENOMIC DNA]</scope>
    <source>
        <strain evidence="1 2">ASF492</strain>
    </source>
</reference>
<dbReference type="eggNOG" id="ENOG50330MY">
    <property type="taxonomic scope" value="Bacteria"/>
</dbReference>
<evidence type="ECO:0000313" key="2">
    <source>
        <dbReference type="Proteomes" id="UP000012589"/>
    </source>
</evidence>
<dbReference type="Pfam" id="PF14205">
    <property type="entry name" value="Cys_rich_KTR"/>
    <property type="match status" value="1"/>
</dbReference>
<dbReference type="HOGENOM" id="CLU_188234_0_0_9"/>
<evidence type="ECO:0008006" key="3">
    <source>
        <dbReference type="Google" id="ProtNLM"/>
    </source>
</evidence>
<keyword evidence="2" id="KW-1185">Reference proteome</keyword>
<protein>
    <recommendedName>
        <fullName evidence="3">Conjugal transfer protein</fullName>
    </recommendedName>
</protein>
<comment type="caution">
    <text evidence="1">The sequence shown here is derived from an EMBL/GenBank/DDBJ whole genome shotgun (WGS) entry which is preliminary data.</text>
</comment>
<dbReference type="EMBL" id="AQFT01000117">
    <property type="protein sequence ID" value="EMZ22801.1"/>
    <property type="molecule type" value="Genomic_DNA"/>
</dbReference>